<feature type="transmembrane region" description="Helical" evidence="1">
    <location>
        <begin position="161"/>
        <end position="183"/>
    </location>
</feature>
<accession>A0AAD4M2C4</accession>
<reference evidence="2" key="1">
    <citation type="journal article" date="2022" name="New Phytol.">
        <title>Evolutionary transition to the ectomycorrhizal habit in the genomes of a hyperdiverse lineage of mushroom-forming fungi.</title>
        <authorList>
            <person name="Looney B."/>
            <person name="Miyauchi S."/>
            <person name="Morin E."/>
            <person name="Drula E."/>
            <person name="Courty P.E."/>
            <person name="Kohler A."/>
            <person name="Kuo A."/>
            <person name="LaButti K."/>
            <person name="Pangilinan J."/>
            <person name="Lipzen A."/>
            <person name="Riley R."/>
            <person name="Andreopoulos W."/>
            <person name="He G."/>
            <person name="Johnson J."/>
            <person name="Nolan M."/>
            <person name="Tritt A."/>
            <person name="Barry K.W."/>
            <person name="Grigoriev I.V."/>
            <person name="Nagy L.G."/>
            <person name="Hibbett D."/>
            <person name="Henrissat B."/>
            <person name="Matheny P.B."/>
            <person name="Labbe J."/>
            <person name="Martin F.M."/>
        </authorList>
    </citation>
    <scope>NUCLEOTIDE SEQUENCE</scope>
    <source>
        <strain evidence="2">BPL690</strain>
    </source>
</reference>
<protein>
    <submittedName>
        <fullName evidence="2">Uncharacterized protein</fullName>
    </submittedName>
</protein>
<dbReference type="AlphaFoldDB" id="A0AAD4M2C4"/>
<evidence type="ECO:0000256" key="1">
    <source>
        <dbReference type="SAM" id="Phobius"/>
    </source>
</evidence>
<keyword evidence="1" id="KW-1133">Transmembrane helix</keyword>
<feature type="transmembrane region" description="Helical" evidence="1">
    <location>
        <begin position="125"/>
        <end position="149"/>
    </location>
</feature>
<feature type="transmembrane region" description="Helical" evidence="1">
    <location>
        <begin position="95"/>
        <end position="119"/>
    </location>
</feature>
<keyword evidence="3" id="KW-1185">Reference proteome</keyword>
<proteinExistence type="predicted"/>
<gene>
    <name evidence="2" type="ORF">B0F90DRAFT_976998</name>
</gene>
<sequence length="223" mass="24129">MDTHGAQVTRRLLALSVTFWIISLSALSGTLGLVAIHAWDAGDYSRASHADTGAKIIVVVLQFGLSVYMMIILNRKALVEPIPSSRIGSLTLSNVRGLTAVMSFPLITNTVISVIFAALQENYPLARLPALCWLLFFIPLFCVTLLLYVSIRRTKEHSIIACMWLVLAVGQACGAISSVGALVGKGDFQTPTSLFDALWITCATFALHSSIQCYLGPIKYAPL</sequence>
<feature type="transmembrane region" description="Helical" evidence="1">
    <location>
        <begin position="56"/>
        <end position="74"/>
    </location>
</feature>
<evidence type="ECO:0000313" key="3">
    <source>
        <dbReference type="Proteomes" id="UP001203297"/>
    </source>
</evidence>
<feature type="transmembrane region" description="Helical" evidence="1">
    <location>
        <begin position="12"/>
        <end position="36"/>
    </location>
</feature>
<comment type="caution">
    <text evidence="2">The sequence shown here is derived from an EMBL/GenBank/DDBJ whole genome shotgun (WGS) entry which is preliminary data.</text>
</comment>
<keyword evidence="1" id="KW-0472">Membrane</keyword>
<evidence type="ECO:0000313" key="2">
    <source>
        <dbReference type="EMBL" id="KAI0297206.1"/>
    </source>
</evidence>
<feature type="transmembrane region" description="Helical" evidence="1">
    <location>
        <begin position="195"/>
        <end position="215"/>
    </location>
</feature>
<keyword evidence="1" id="KW-0812">Transmembrane</keyword>
<dbReference type="Proteomes" id="UP001203297">
    <property type="component" value="Unassembled WGS sequence"/>
</dbReference>
<name>A0AAD4M2C4_9AGAM</name>
<dbReference type="EMBL" id="WTXG01000040">
    <property type="protein sequence ID" value="KAI0297206.1"/>
    <property type="molecule type" value="Genomic_DNA"/>
</dbReference>
<organism evidence="2 3">
    <name type="scientific">Multifurca ochricompacta</name>
    <dbReference type="NCBI Taxonomy" id="376703"/>
    <lineage>
        <taxon>Eukaryota</taxon>
        <taxon>Fungi</taxon>
        <taxon>Dikarya</taxon>
        <taxon>Basidiomycota</taxon>
        <taxon>Agaricomycotina</taxon>
        <taxon>Agaricomycetes</taxon>
        <taxon>Russulales</taxon>
        <taxon>Russulaceae</taxon>
        <taxon>Multifurca</taxon>
    </lineage>
</organism>